<dbReference type="PROSITE" id="PS00092">
    <property type="entry name" value="N6_MTASE"/>
    <property type="match status" value="1"/>
</dbReference>
<dbReference type="AlphaFoldDB" id="A0A1M4MKG5"/>
<dbReference type="PANTHER" id="PTHR33841">
    <property type="entry name" value="DNA METHYLTRANSFERASE YEEA-RELATED"/>
    <property type="match status" value="1"/>
</dbReference>
<dbReference type="InterPro" id="IPR050953">
    <property type="entry name" value="N4_N6_ade-DNA_methylase"/>
</dbReference>
<evidence type="ECO:0000313" key="7">
    <source>
        <dbReference type="EMBL" id="SCL75308.1"/>
    </source>
</evidence>
<evidence type="ECO:0000256" key="3">
    <source>
        <dbReference type="ARBA" id="ARBA00022679"/>
    </source>
</evidence>
<dbReference type="Gene3D" id="3.40.50.150">
    <property type="entry name" value="Vaccinia Virus protein VP39"/>
    <property type="match status" value="1"/>
</dbReference>
<dbReference type="RefSeq" id="WP_074369580.1">
    <property type="nucleotide sequence ID" value="NZ_FMID01000028.1"/>
</dbReference>
<keyword evidence="3 7" id="KW-0808">Transferase</keyword>
<keyword evidence="4" id="KW-0949">S-adenosyl-L-methionine</keyword>
<feature type="domain" description="Type II methyltransferase M.TaqI-like" evidence="6">
    <location>
        <begin position="299"/>
        <end position="518"/>
    </location>
</feature>
<proteinExistence type="predicted"/>
<dbReference type="SUPFAM" id="SSF53335">
    <property type="entry name" value="S-adenosyl-L-methionine-dependent methyltransferases"/>
    <property type="match status" value="1"/>
</dbReference>
<dbReference type="PRINTS" id="PR00507">
    <property type="entry name" value="N12N6MTFRASE"/>
</dbReference>
<dbReference type="InterPro" id="IPR002052">
    <property type="entry name" value="DNA_methylase_N6_adenine_CS"/>
</dbReference>
<evidence type="ECO:0000256" key="1">
    <source>
        <dbReference type="ARBA" id="ARBA00011900"/>
    </source>
</evidence>
<dbReference type="PANTHER" id="PTHR33841:SF1">
    <property type="entry name" value="DNA METHYLTRANSFERASE A"/>
    <property type="match status" value="1"/>
</dbReference>
<gene>
    <name evidence="7" type="ORF">L21_1204</name>
</gene>
<dbReference type="GO" id="GO:0032259">
    <property type="term" value="P:methylation"/>
    <property type="evidence" value="ECO:0007669"/>
    <property type="project" value="UniProtKB-KW"/>
</dbReference>
<protein>
    <recommendedName>
        <fullName evidence="1">site-specific DNA-methyltransferase (adenine-specific)</fullName>
        <ecNumber evidence="1">2.1.1.72</ecNumber>
    </recommendedName>
</protein>
<dbReference type="Pfam" id="PF07669">
    <property type="entry name" value="Eco57I"/>
    <property type="match status" value="1"/>
</dbReference>
<dbReference type="STRING" id="118126.L21_1204"/>
<dbReference type="GO" id="GO:0009007">
    <property type="term" value="F:site-specific DNA-methyltransferase (adenine-specific) activity"/>
    <property type="evidence" value="ECO:0007669"/>
    <property type="project" value="UniProtKB-EC"/>
</dbReference>
<name>A0A1M4MKG5_9EURY</name>
<dbReference type="EC" id="2.1.1.72" evidence="1"/>
<evidence type="ECO:0000259" key="6">
    <source>
        <dbReference type="Pfam" id="PF07669"/>
    </source>
</evidence>
<keyword evidence="2 7" id="KW-0489">Methyltransferase</keyword>
<organism evidence="7 8">
    <name type="scientific">Methanoculleus chikugoensis</name>
    <dbReference type="NCBI Taxonomy" id="118126"/>
    <lineage>
        <taxon>Archaea</taxon>
        <taxon>Methanobacteriati</taxon>
        <taxon>Methanobacteriota</taxon>
        <taxon>Stenosarchaea group</taxon>
        <taxon>Methanomicrobia</taxon>
        <taxon>Methanomicrobiales</taxon>
        <taxon>Methanomicrobiaceae</taxon>
        <taxon>Methanoculleus</taxon>
    </lineage>
</organism>
<dbReference type="GO" id="GO:0003676">
    <property type="term" value="F:nucleic acid binding"/>
    <property type="evidence" value="ECO:0007669"/>
    <property type="project" value="InterPro"/>
</dbReference>
<accession>A0A1M4MKG5</accession>
<evidence type="ECO:0000256" key="2">
    <source>
        <dbReference type="ARBA" id="ARBA00022603"/>
    </source>
</evidence>
<dbReference type="Proteomes" id="UP000184671">
    <property type="component" value="Unassembled WGS sequence"/>
</dbReference>
<evidence type="ECO:0000313" key="8">
    <source>
        <dbReference type="Proteomes" id="UP000184671"/>
    </source>
</evidence>
<dbReference type="InterPro" id="IPR011639">
    <property type="entry name" value="MethylTrfase_TaqI-like_dom"/>
</dbReference>
<sequence length="1062" mass="120286">MTVLEKSTRNQLDKAVQAARRAATAGADRALRALAVDQEKKPAHLTPEQSELRRRLRVRCRGLGSWQDLVRAVAYEQWHRMLFARFLAENDLLIHPEYHAPVTLEECAEIARDRGLDPWEVAAEYAAGMLPGIFQQDDPLLLLKYAPEDRAALQEILTGIPAETFRTQDALGWTYQFWQTEEKATVNKSGKKIEGADICAVTQLFTEPYMVQFLLQNTLGAWWLDRHPESPLRAEWVYYKDQVQHDFSAFPEKAGDLKILDPACGSGHFLVEAFHMLLAMRQEEGEPLEAAIAGIVRDNLHGLEIDPRCIQIAGFAVAMEAWKAGFPTDEYLPLPNLACVGLPIRAEKEEWLKLAGGDGLLEGELEKYYDLFKNADSLGSLIQIEEGGTLVPGDVLTQKLERALAKEKATGDPVAEAFGETASGVLKAVHYLRKKDFHIVVTNPPFLGYRKQIKILQDYCEQKYPHSNADLATSFFERCNSFVRPYGQYGLVTPQNWLYLTTYEILRTTYLHNQMFGTVARLGANAFETIGGSVVQVALITLANTHPKEESIFLFSDLLATKSTIEKSTELKENFKEIHQKDQLKNPDARIGLDADLSCSKTLDNFCYSAQGIGTTDNPHFVIKFWEIAEINGDWVYFQTANKTNSLIGGYHSLLRWGSEYFDYINLLKSQNRIGGGWQAGRLAWGHKGYAINVTGSKYVTIYSGCKFDTTIGVVIPREERYLAAIYRYITSTEYIDNLLKIDPTLSITEGTLIKVPFDLSYWQKVADEMGPLPEPHSDDPTQWLFKGNIAGSELPLHVAIARMLGYRWPEQPADDPADAFADQDGIVCIPPVWGERPAVELLRSILAAAYGSEWSPRKEEELLRQAGYMKNGGLEGFLRDEFFASHCKLFHHRPFIWQVWDGTKDGFSVLLNYHKLNRRTLEKLIYTYLGNNWISQQKDEVRQEKPGAERRLAAAEALQAKLEQILEGEPPYDIYVRWKPLHEQAVGWEPDLNDGVRMNIRPFMEAGVLRWKPNVKWGKDRGTDPVPNCSGTTERLNDLHFTLAEKRKARENAGRIETESQ</sequence>
<evidence type="ECO:0000256" key="4">
    <source>
        <dbReference type="ARBA" id="ARBA00022691"/>
    </source>
</evidence>
<dbReference type="InterPro" id="IPR029063">
    <property type="entry name" value="SAM-dependent_MTases_sf"/>
</dbReference>
<dbReference type="OrthoDB" id="112158at2157"/>
<dbReference type="EMBL" id="FMID01000028">
    <property type="protein sequence ID" value="SCL75308.1"/>
    <property type="molecule type" value="Genomic_DNA"/>
</dbReference>
<reference evidence="7 8" key="1">
    <citation type="submission" date="2016-08" db="EMBL/GenBank/DDBJ databases">
        <authorList>
            <person name="Seilhamer J.J."/>
        </authorList>
    </citation>
    <scope>NUCLEOTIDE SEQUENCE [LARGE SCALE GENOMIC DNA]</scope>
    <source>
        <strain evidence="7">L21-II-0</strain>
    </source>
</reference>
<evidence type="ECO:0000256" key="5">
    <source>
        <dbReference type="ARBA" id="ARBA00047942"/>
    </source>
</evidence>
<comment type="catalytic activity">
    <reaction evidence="5">
        <text>a 2'-deoxyadenosine in DNA + S-adenosyl-L-methionine = an N(6)-methyl-2'-deoxyadenosine in DNA + S-adenosyl-L-homocysteine + H(+)</text>
        <dbReference type="Rhea" id="RHEA:15197"/>
        <dbReference type="Rhea" id="RHEA-COMP:12418"/>
        <dbReference type="Rhea" id="RHEA-COMP:12419"/>
        <dbReference type="ChEBI" id="CHEBI:15378"/>
        <dbReference type="ChEBI" id="CHEBI:57856"/>
        <dbReference type="ChEBI" id="CHEBI:59789"/>
        <dbReference type="ChEBI" id="CHEBI:90615"/>
        <dbReference type="ChEBI" id="CHEBI:90616"/>
        <dbReference type="EC" id="2.1.1.72"/>
    </reaction>
</comment>
<dbReference type="GO" id="GO:0006304">
    <property type="term" value="P:DNA modification"/>
    <property type="evidence" value="ECO:0007669"/>
    <property type="project" value="InterPro"/>
</dbReference>